<sequence length="183" mass="20098">MVSEVRRAFNQMMAGQVGPFLRGHGFQDQKKGHFLRVVDGVGAASLWFQNSNYPGHAPYYINFGAGTQRWIAYSGGSVEAGLGQLSGRIDPPPELAFAPGADMWILRTPEAAAEHGAGVCRTFDEIVFPRLAAHLEYNAALEVAAGRGTPGQEPPRWRGVVNRMMYPQHLDNYFAWLRAGRAP</sequence>
<evidence type="ECO:0008006" key="3">
    <source>
        <dbReference type="Google" id="ProtNLM"/>
    </source>
</evidence>
<accession>A0ABN3HKR4</accession>
<comment type="caution">
    <text evidence="1">The sequence shown here is derived from an EMBL/GenBank/DDBJ whole genome shotgun (WGS) entry which is preliminary data.</text>
</comment>
<name>A0ABN3HKR4_9ACTN</name>
<keyword evidence="2" id="KW-1185">Reference proteome</keyword>
<evidence type="ECO:0000313" key="2">
    <source>
        <dbReference type="Proteomes" id="UP001501444"/>
    </source>
</evidence>
<dbReference type="EMBL" id="BAAARV010000093">
    <property type="protein sequence ID" value="GAA2382821.1"/>
    <property type="molecule type" value="Genomic_DNA"/>
</dbReference>
<evidence type="ECO:0000313" key="1">
    <source>
        <dbReference type="EMBL" id="GAA2382821.1"/>
    </source>
</evidence>
<protein>
    <recommendedName>
        <fullName evidence="3">DUF4304 domain-containing protein</fullName>
    </recommendedName>
</protein>
<proteinExistence type="predicted"/>
<dbReference type="Proteomes" id="UP001501444">
    <property type="component" value="Unassembled WGS sequence"/>
</dbReference>
<dbReference type="RefSeq" id="WP_344618955.1">
    <property type="nucleotide sequence ID" value="NZ_BAAARV010000093.1"/>
</dbReference>
<reference evidence="1 2" key="1">
    <citation type="journal article" date="2019" name="Int. J. Syst. Evol. Microbiol.">
        <title>The Global Catalogue of Microorganisms (GCM) 10K type strain sequencing project: providing services to taxonomists for standard genome sequencing and annotation.</title>
        <authorList>
            <consortium name="The Broad Institute Genomics Platform"/>
            <consortium name="The Broad Institute Genome Sequencing Center for Infectious Disease"/>
            <person name="Wu L."/>
            <person name="Ma J."/>
        </authorList>
    </citation>
    <scope>NUCLEOTIDE SEQUENCE [LARGE SCALE GENOMIC DNA]</scope>
    <source>
        <strain evidence="1 2">JCM 3272</strain>
    </source>
</reference>
<organism evidence="1 2">
    <name type="scientific">Dactylosporangium salmoneum</name>
    <dbReference type="NCBI Taxonomy" id="53361"/>
    <lineage>
        <taxon>Bacteria</taxon>
        <taxon>Bacillati</taxon>
        <taxon>Actinomycetota</taxon>
        <taxon>Actinomycetes</taxon>
        <taxon>Micromonosporales</taxon>
        <taxon>Micromonosporaceae</taxon>
        <taxon>Dactylosporangium</taxon>
    </lineage>
</organism>
<gene>
    <name evidence="1" type="ORF">GCM10010170_091390</name>
</gene>